<reference evidence="1 2" key="1">
    <citation type="submission" date="2018-06" db="EMBL/GenBank/DDBJ databases">
        <authorList>
            <consortium name="Pathogen Informatics"/>
            <person name="Doyle S."/>
        </authorList>
    </citation>
    <scope>NUCLEOTIDE SEQUENCE [LARGE SCALE GENOMIC DNA]</scope>
    <source>
        <strain evidence="1 2">NCTC12278</strain>
    </source>
</reference>
<dbReference type="RefSeq" id="WP_018029935.1">
    <property type="nucleotide sequence ID" value="NZ_LS483343.1"/>
</dbReference>
<proteinExistence type="predicted"/>
<sequence>MKTLSDVYQDHAEMPFISEQYKEELILKPIPKRNMVRTAEGFLPGHIILLWRIKFGTYRTDSPHHKYFATSYGIDAEKELQLLIKEGYVRVESAMESLRHLSAGQVKLFLGTKAIKGLSKLKRQELDQVLLANFSQAELEDLFSVRGYLLTDKGKELLERHPDIIDKHPKKKF</sequence>
<evidence type="ECO:0000313" key="2">
    <source>
        <dbReference type="Proteomes" id="UP000249495"/>
    </source>
</evidence>
<dbReference type="AlphaFoldDB" id="A0A2X3VGB8"/>
<name>A0A2X3VGB8_9STRE</name>
<dbReference type="Proteomes" id="UP000249495">
    <property type="component" value="Chromosome 1"/>
</dbReference>
<dbReference type="STRING" id="1123303.GCA_000372425_00605"/>
<gene>
    <name evidence="1" type="ORF">NCTC12278_01080</name>
</gene>
<keyword evidence="2" id="KW-1185">Reference proteome</keyword>
<dbReference type="OrthoDB" id="2180340at2"/>
<protein>
    <submittedName>
        <fullName evidence="1">Uncharacterized protein</fullName>
    </submittedName>
</protein>
<organism evidence="1 2">
    <name type="scientific">Streptococcus ferus</name>
    <dbReference type="NCBI Taxonomy" id="1345"/>
    <lineage>
        <taxon>Bacteria</taxon>
        <taxon>Bacillati</taxon>
        <taxon>Bacillota</taxon>
        <taxon>Bacilli</taxon>
        <taxon>Lactobacillales</taxon>
        <taxon>Streptococcaceae</taxon>
        <taxon>Streptococcus</taxon>
    </lineage>
</organism>
<dbReference type="EMBL" id="LS483343">
    <property type="protein sequence ID" value="SQF40510.1"/>
    <property type="molecule type" value="Genomic_DNA"/>
</dbReference>
<accession>A0A2X3VGB8</accession>
<evidence type="ECO:0000313" key="1">
    <source>
        <dbReference type="EMBL" id="SQF40510.1"/>
    </source>
</evidence>
<dbReference type="KEGG" id="sfer:NCTC12278_01080"/>